<protein>
    <submittedName>
        <fullName evidence="2">Uncharacterized protein</fullName>
    </submittedName>
</protein>
<organism evidence="2 3">
    <name type="scientific">Agrocybe pediades</name>
    <dbReference type="NCBI Taxonomy" id="84607"/>
    <lineage>
        <taxon>Eukaryota</taxon>
        <taxon>Fungi</taxon>
        <taxon>Dikarya</taxon>
        <taxon>Basidiomycota</taxon>
        <taxon>Agaricomycotina</taxon>
        <taxon>Agaricomycetes</taxon>
        <taxon>Agaricomycetidae</taxon>
        <taxon>Agaricales</taxon>
        <taxon>Agaricineae</taxon>
        <taxon>Strophariaceae</taxon>
        <taxon>Agrocybe</taxon>
    </lineage>
</organism>
<accession>A0A8H4QHH2</accession>
<sequence>MGRPLYSLRYTAPEPAIRTEPEPKVDTCETWSAWNRFDPDSEEFFHDAEYEAFINPSQPVQNIDMSSTMVIRRGGMSSASSDTSESSASDEGSPAMDQSEEIPDLVEDSFDSDRTVWRYNVDVEVNTTTGDSEWQNQPTVHIFAPTPSTNSTLSIPSRVSQDETSSPRSTDQQASPAFIPPAAFRNTTPDISVESARNRPTVITRPPVRRSSPINITPIFVSRNIQSPPPVIIRASPPGSPTASVAILPVSRPASPTPASATHVNPTSIPSPQRNETLYTPSPPPSVTPLFYSWNTRPISGLQGSPTLSRNGIRDGPFTNPRARMSYARIEASPARIRIPGPVL</sequence>
<name>A0A8H4QHH2_9AGAR</name>
<feature type="region of interest" description="Disordered" evidence="1">
    <location>
        <begin position="253"/>
        <end position="281"/>
    </location>
</feature>
<dbReference type="Proteomes" id="UP000521872">
    <property type="component" value="Unassembled WGS sequence"/>
</dbReference>
<dbReference type="AlphaFoldDB" id="A0A8H4QHH2"/>
<feature type="region of interest" description="Disordered" evidence="1">
    <location>
        <begin position="1"/>
        <end position="24"/>
    </location>
</feature>
<feature type="region of interest" description="Disordered" evidence="1">
    <location>
        <begin position="73"/>
        <end position="102"/>
    </location>
</feature>
<feature type="compositionally biased region" description="Low complexity" evidence="1">
    <location>
        <begin position="77"/>
        <end position="93"/>
    </location>
</feature>
<comment type="caution">
    <text evidence="2">The sequence shown here is derived from an EMBL/GenBank/DDBJ whole genome shotgun (WGS) entry which is preliminary data.</text>
</comment>
<evidence type="ECO:0000313" key="3">
    <source>
        <dbReference type="Proteomes" id="UP000521872"/>
    </source>
</evidence>
<feature type="compositionally biased region" description="Polar residues" evidence="1">
    <location>
        <begin position="146"/>
        <end position="175"/>
    </location>
</feature>
<reference evidence="2 3" key="1">
    <citation type="submission" date="2019-12" db="EMBL/GenBank/DDBJ databases">
        <authorList>
            <person name="Floudas D."/>
            <person name="Bentzer J."/>
            <person name="Ahren D."/>
            <person name="Johansson T."/>
            <person name="Persson P."/>
            <person name="Tunlid A."/>
        </authorList>
    </citation>
    <scope>NUCLEOTIDE SEQUENCE [LARGE SCALE GENOMIC DNA]</scope>
    <source>
        <strain evidence="2 3">CBS 102.39</strain>
    </source>
</reference>
<feature type="compositionally biased region" description="Polar residues" evidence="1">
    <location>
        <begin position="257"/>
        <end position="280"/>
    </location>
</feature>
<feature type="region of interest" description="Disordered" evidence="1">
    <location>
        <begin position="142"/>
        <end position="210"/>
    </location>
</feature>
<evidence type="ECO:0000256" key="1">
    <source>
        <dbReference type="SAM" id="MobiDB-lite"/>
    </source>
</evidence>
<evidence type="ECO:0000313" key="2">
    <source>
        <dbReference type="EMBL" id="KAF4611034.1"/>
    </source>
</evidence>
<feature type="compositionally biased region" description="Low complexity" evidence="1">
    <location>
        <begin position="198"/>
        <end position="210"/>
    </location>
</feature>
<keyword evidence="3" id="KW-1185">Reference proteome</keyword>
<proteinExistence type="predicted"/>
<gene>
    <name evidence="2" type="ORF">D9613_007080</name>
</gene>
<dbReference type="EMBL" id="JAACJL010000058">
    <property type="protein sequence ID" value="KAF4611034.1"/>
    <property type="molecule type" value="Genomic_DNA"/>
</dbReference>